<name>A0A4P6XRL3_9ASCO</name>
<dbReference type="GO" id="GO:0046872">
    <property type="term" value="F:metal ion binding"/>
    <property type="evidence" value="ECO:0007669"/>
    <property type="project" value="UniProtKB-KW"/>
</dbReference>
<dbReference type="PROSITE" id="PS00893">
    <property type="entry name" value="NUDIX_BOX"/>
    <property type="match status" value="1"/>
</dbReference>
<dbReference type="SUPFAM" id="SSF55811">
    <property type="entry name" value="Nudix"/>
    <property type="match status" value="1"/>
</dbReference>
<dbReference type="GO" id="GO:0016818">
    <property type="term" value="F:hydrolase activity, acting on acid anhydrides, in phosphorus-containing anhydrides"/>
    <property type="evidence" value="ECO:0007669"/>
    <property type="project" value="TreeGrafter"/>
</dbReference>
<comment type="similarity">
    <text evidence="2">Belongs to the Nudix hydrolase family.</text>
</comment>
<dbReference type="GO" id="GO:0005737">
    <property type="term" value="C:cytoplasm"/>
    <property type="evidence" value="ECO:0007669"/>
    <property type="project" value="TreeGrafter"/>
</dbReference>
<reference evidence="8" key="1">
    <citation type="submission" date="2019-03" db="EMBL/GenBank/DDBJ databases">
        <title>Snf2 controls pulcherriminic acid biosynthesis and connects pigmentation and antifungal activity of the yeast Metschnikowia pulcherrima.</title>
        <authorList>
            <person name="Gore-Lloyd D."/>
            <person name="Sumann I."/>
            <person name="Brachmann A.O."/>
            <person name="Schneeberger K."/>
            <person name="Ortiz-Merino R.A."/>
            <person name="Moreno-Beltran M."/>
            <person name="Schlaefli M."/>
            <person name="Kirner P."/>
            <person name="Santos Kron A."/>
            <person name="Wolfe K.H."/>
            <person name="Piel J."/>
            <person name="Ahrens C.H."/>
            <person name="Henk D."/>
            <person name="Freimoser F.M."/>
        </authorList>
    </citation>
    <scope>NUCLEOTIDE SEQUENCE [LARGE SCALE GENOMIC DNA]</scope>
    <source>
        <strain evidence="8">APC 1.2</strain>
    </source>
</reference>
<organism evidence="7 8">
    <name type="scientific">Metschnikowia aff. pulcherrima</name>
    <dbReference type="NCBI Taxonomy" id="2163413"/>
    <lineage>
        <taxon>Eukaryota</taxon>
        <taxon>Fungi</taxon>
        <taxon>Dikarya</taxon>
        <taxon>Ascomycota</taxon>
        <taxon>Saccharomycotina</taxon>
        <taxon>Pichiomycetes</taxon>
        <taxon>Metschnikowiaceae</taxon>
        <taxon>Metschnikowia</taxon>
    </lineage>
</organism>
<keyword evidence="3" id="KW-0479">Metal-binding</keyword>
<proteinExistence type="inferred from homology"/>
<evidence type="ECO:0000256" key="4">
    <source>
        <dbReference type="ARBA" id="ARBA00022801"/>
    </source>
</evidence>
<sequence length="209" mass="24504">MRYLTYHGLITSLIPKLPNSHRISENCYFPFFFKQPNFIRSPTVSIMTKERQKYTLGFIRSETNHILFLNRQKAPWMGRWNGVGGKLDPEESPYDCIVRETFEETGLMLPQYEDRGVMRWYRDGNDLGGVHIFTAYITKAEMEKYTTPRVHCHEGILDWKHLDWLLHEENTGVVDNVKIMLENLFSAGPNSVWISKYEGKKLISCNYTA</sequence>
<evidence type="ECO:0000256" key="3">
    <source>
        <dbReference type="ARBA" id="ARBA00022723"/>
    </source>
</evidence>
<dbReference type="InterPro" id="IPR015797">
    <property type="entry name" value="NUDIX_hydrolase-like_dom_sf"/>
</dbReference>
<dbReference type="InterPro" id="IPR020084">
    <property type="entry name" value="NUDIX_hydrolase_CS"/>
</dbReference>
<evidence type="ECO:0000256" key="5">
    <source>
        <dbReference type="ARBA" id="ARBA00022842"/>
    </source>
</evidence>
<dbReference type="AlphaFoldDB" id="A0A4P6XRL3"/>
<dbReference type="InterPro" id="IPR000086">
    <property type="entry name" value="NUDIX_hydrolase_dom"/>
</dbReference>
<dbReference type="CDD" id="cd18886">
    <property type="entry name" value="NUDIX_MutT_Nudt1"/>
    <property type="match status" value="1"/>
</dbReference>
<accession>A0A4P6XRL3</accession>
<feature type="domain" description="Nudix hydrolase" evidence="6">
    <location>
        <begin position="39"/>
        <end position="182"/>
    </location>
</feature>
<dbReference type="PANTHER" id="PTHR43758:SF2">
    <property type="entry name" value="OXIDIZED PURINE NUCLEOSIDE TRIPHOSPHATE HYDROLASE"/>
    <property type="match status" value="1"/>
</dbReference>
<evidence type="ECO:0000256" key="2">
    <source>
        <dbReference type="ARBA" id="ARBA00005582"/>
    </source>
</evidence>
<evidence type="ECO:0000313" key="7">
    <source>
        <dbReference type="EMBL" id="QBM89385.1"/>
    </source>
</evidence>
<evidence type="ECO:0000313" key="8">
    <source>
        <dbReference type="Proteomes" id="UP000292447"/>
    </source>
</evidence>
<gene>
    <name evidence="7" type="primary">MPUL0D04560</name>
    <name evidence="7" type="ORF">METSCH_D04560</name>
</gene>
<keyword evidence="8" id="KW-1185">Reference proteome</keyword>
<dbReference type="PANTHER" id="PTHR43758">
    <property type="entry name" value="7,8-DIHYDRO-8-OXOGUANINE TRIPHOSPHATASE"/>
    <property type="match status" value="1"/>
</dbReference>
<keyword evidence="5" id="KW-0460">Magnesium</keyword>
<dbReference type="Pfam" id="PF00293">
    <property type="entry name" value="NUDIX"/>
    <property type="match status" value="1"/>
</dbReference>
<keyword evidence="4" id="KW-0378">Hydrolase</keyword>
<dbReference type="STRING" id="2163413.A0A4P6XRL3"/>
<comment type="cofactor">
    <cofactor evidence="1">
        <name>Mg(2+)</name>
        <dbReference type="ChEBI" id="CHEBI:18420"/>
    </cofactor>
</comment>
<evidence type="ECO:0000259" key="6">
    <source>
        <dbReference type="PROSITE" id="PS51462"/>
    </source>
</evidence>
<dbReference type="Gene3D" id="3.90.79.10">
    <property type="entry name" value="Nucleoside Triphosphate Pyrophosphohydrolase"/>
    <property type="match status" value="1"/>
</dbReference>
<protein>
    <submittedName>
        <fullName evidence="7">8-oxo-dGTP diphosphatase</fullName>
    </submittedName>
</protein>
<dbReference type="EMBL" id="CP034459">
    <property type="protein sequence ID" value="QBM89385.1"/>
    <property type="molecule type" value="Genomic_DNA"/>
</dbReference>
<dbReference type="PROSITE" id="PS51462">
    <property type="entry name" value="NUDIX"/>
    <property type="match status" value="1"/>
</dbReference>
<evidence type="ECO:0000256" key="1">
    <source>
        <dbReference type="ARBA" id="ARBA00001946"/>
    </source>
</evidence>
<dbReference type="Proteomes" id="UP000292447">
    <property type="component" value="Chromosome IV"/>
</dbReference>